<dbReference type="Pfam" id="PF00582">
    <property type="entry name" value="Usp"/>
    <property type="match status" value="1"/>
</dbReference>
<sequence>MITRVLVAMDGSDVAERALRYALDVHGDAEIVVLHVTGEPSSMMGEAAGMALAEDLEGEMRDQAEEVIDRAREIAAAYDATVDVEVAVGRPGKRIVERAEEFDTVVVGTHDGSLVDRLLVGNVAQTVFRGSPVSVTVVR</sequence>
<dbReference type="PANTHER" id="PTHR31964:SF113">
    <property type="entry name" value="USPA DOMAIN-CONTAINING PROTEIN"/>
    <property type="match status" value="1"/>
</dbReference>
<accession>A0A256ILB5</accession>
<dbReference type="CDD" id="cd00293">
    <property type="entry name" value="USP-like"/>
    <property type="match status" value="1"/>
</dbReference>
<evidence type="ECO:0000313" key="3">
    <source>
        <dbReference type="Proteomes" id="UP000216308"/>
    </source>
</evidence>
<protein>
    <submittedName>
        <fullName evidence="2">Universal stress protein</fullName>
    </submittedName>
</protein>
<name>A0A256ILB5_9EURY</name>
<evidence type="ECO:0000313" key="2">
    <source>
        <dbReference type="EMBL" id="OYR57315.1"/>
    </source>
</evidence>
<evidence type="ECO:0000259" key="1">
    <source>
        <dbReference type="Pfam" id="PF00582"/>
    </source>
</evidence>
<dbReference type="EMBL" id="NHPJ01000064">
    <property type="protein sequence ID" value="OYR57315.1"/>
    <property type="molecule type" value="Genomic_DNA"/>
</dbReference>
<dbReference type="Proteomes" id="UP000216308">
    <property type="component" value="Unassembled WGS sequence"/>
</dbReference>
<gene>
    <name evidence="2" type="ORF">DJ70_06215</name>
</gene>
<dbReference type="Gene3D" id="3.40.50.620">
    <property type="entry name" value="HUPs"/>
    <property type="match status" value="1"/>
</dbReference>
<proteinExistence type="predicted"/>
<comment type="caution">
    <text evidence="2">The sequence shown here is derived from an EMBL/GenBank/DDBJ whole genome shotgun (WGS) entry which is preliminary data.</text>
</comment>
<dbReference type="InterPro" id="IPR006016">
    <property type="entry name" value="UspA"/>
</dbReference>
<organism evidence="2 3">
    <name type="scientific">Halorubrum halodurans</name>
    <dbReference type="NCBI Taxonomy" id="1383851"/>
    <lineage>
        <taxon>Archaea</taxon>
        <taxon>Methanobacteriati</taxon>
        <taxon>Methanobacteriota</taxon>
        <taxon>Stenosarchaea group</taxon>
        <taxon>Halobacteria</taxon>
        <taxon>Halobacteriales</taxon>
        <taxon>Haloferacaceae</taxon>
        <taxon>Halorubrum</taxon>
    </lineage>
</organism>
<dbReference type="RefSeq" id="WP_094531151.1">
    <property type="nucleotide sequence ID" value="NZ_NHPJ01000064.1"/>
</dbReference>
<dbReference type="AlphaFoldDB" id="A0A256ILB5"/>
<dbReference type="OrthoDB" id="105697at2157"/>
<dbReference type="InterPro" id="IPR014729">
    <property type="entry name" value="Rossmann-like_a/b/a_fold"/>
</dbReference>
<dbReference type="PANTHER" id="PTHR31964">
    <property type="entry name" value="ADENINE NUCLEOTIDE ALPHA HYDROLASES-LIKE SUPERFAMILY PROTEIN"/>
    <property type="match status" value="1"/>
</dbReference>
<dbReference type="InterPro" id="IPR006015">
    <property type="entry name" value="Universal_stress_UspA"/>
</dbReference>
<feature type="domain" description="UspA" evidence="1">
    <location>
        <begin position="1"/>
        <end position="139"/>
    </location>
</feature>
<dbReference type="PRINTS" id="PR01438">
    <property type="entry name" value="UNVRSLSTRESS"/>
</dbReference>
<reference evidence="2 3" key="1">
    <citation type="journal article" date="2014" name="Front. Microbiol.">
        <title>Population and genomic analysis of the genus Halorubrum.</title>
        <authorList>
            <person name="Fullmer M.S."/>
            <person name="Soucy S.M."/>
            <person name="Swithers K.S."/>
            <person name="Makkay A.M."/>
            <person name="Wheeler R."/>
            <person name="Ventosa A."/>
            <person name="Gogarten J.P."/>
            <person name="Papke R.T."/>
        </authorList>
    </citation>
    <scope>NUCLEOTIDE SEQUENCE [LARGE SCALE GENOMIC DNA]</scope>
    <source>
        <strain evidence="2 3">Cb34</strain>
    </source>
</reference>
<keyword evidence="3" id="KW-1185">Reference proteome</keyword>
<dbReference type="SUPFAM" id="SSF52402">
    <property type="entry name" value="Adenine nucleotide alpha hydrolases-like"/>
    <property type="match status" value="1"/>
</dbReference>